<reference evidence="2" key="1">
    <citation type="submission" date="2022-11" db="UniProtKB">
        <authorList>
            <consortium name="WormBaseParasite"/>
        </authorList>
    </citation>
    <scope>IDENTIFICATION</scope>
</reference>
<evidence type="ECO:0000313" key="2">
    <source>
        <dbReference type="WBParaSite" id="JU765_v2.g7646.t1"/>
    </source>
</evidence>
<organism evidence="1 2">
    <name type="scientific">Panagrolaimus sp. JU765</name>
    <dbReference type="NCBI Taxonomy" id="591449"/>
    <lineage>
        <taxon>Eukaryota</taxon>
        <taxon>Metazoa</taxon>
        <taxon>Ecdysozoa</taxon>
        <taxon>Nematoda</taxon>
        <taxon>Chromadorea</taxon>
        <taxon>Rhabditida</taxon>
        <taxon>Tylenchina</taxon>
        <taxon>Panagrolaimomorpha</taxon>
        <taxon>Panagrolaimoidea</taxon>
        <taxon>Panagrolaimidae</taxon>
        <taxon>Panagrolaimus</taxon>
    </lineage>
</organism>
<proteinExistence type="predicted"/>
<accession>A0AC34RKF4</accession>
<dbReference type="Proteomes" id="UP000887576">
    <property type="component" value="Unplaced"/>
</dbReference>
<name>A0AC34RKF4_9BILA</name>
<sequence>MKELLPITIKDISNPKKYEVNKAKTLWAFLFVGIGWFLNELSLAWIHDRVPRNVEPLPDLWFDWFPEIRSAIQITEYIMIFMTVNSLIIVICHQHRWIVARRVFFCAALAYIFRSLCITVIQMPVPSVNTYCAPQGNGSFTSIAARVRKIFWSAGIEQLRPRELCGDLIVSGHTITLFTAMMAFRQYCPRRLTIVGKYWEGWGQ</sequence>
<protein>
    <submittedName>
        <fullName evidence="2">Sphingomyelin synthase-like domain-containing protein</fullName>
    </submittedName>
</protein>
<dbReference type="WBParaSite" id="JU765_v2.g7646.t1">
    <property type="protein sequence ID" value="JU765_v2.g7646.t1"/>
    <property type="gene ID" value="JU765_v2.g7646"/>
</dbReference>
<evidence type="ECO:0000313" key="1">
    <source>
        <dbReference type="Proteomes" id="UP000887576"/>
    </source>
</evidence>